<dbReference type="EMBL" id="MUYB01000015">
    <property type="protein sequence ID" value="OOS05218.1"/>
    <property type="molecule type" value="Genomic_DNA"/>
</dbReference>
<feature type="transmembrane region" description="Helical" evidence="1">
    <location>
        <begin position="180"/>
        <end position="208"/>
    </location>
</feature>
<keyword evidence="3" id="KW-1185">Reference proteome</keyword>
<dbReference type="PANTHER" id="PTHR40078:SF1">
    <property type="entry name" value="INTEGRAL MEMBRANE PROTEIN"/>
    <property type="match status" value="1"/>
</dbReference>
<dbReference type="AlphaFoldDB" id="A0A1T0B508"/>
<dbReference type="STRING" id="123822.B0188_04205"/>
<dbReference type="InterPro" id="IPR038750">
    <property type="entry name" value="YczE/YyaS-like"/>
</dbReference>
<evidence type="ECO:0000313" key="3">
    <source>
        <dbReference type="Proteomes" id="UP000190023"/>
    </source>
</evidence>
<name>A0A1T0B508_9PAST</name>
<gene>
    <name evidence="2" type="ORF">B0188_04205</name>
</gene>
<protein>
    <recommendedName>
        <fullName evidence="4">YitT family protein</fullName>
    </recommendedName>
</protein>
<keyword evidence="1" id="KW-0472">Membrane</keyword>
<reference evidence="2 3" key="1">
    <citation type="submission" date="2017-02" db="EMBL/GenBank/DDBJ databases">
        <title>Draft genome sequence of Haemophilus felis CCUG 31170 type strain.</title>
        <authorList>
            <person name="Engstrom-Jakobsson H."/>
            <person name="Salva-Serra F."/>
            <person name="Thorell K."/>
            <person name="Gonzales-Siles L."/>
            <person name="Karlsson R."/>
            <person name="Boulund F."/>
            <person name="Engstrand L."/>
            <person name="Kristiansson E."/>
            <person name="Moore E."/>
        </authorList>
    </citation>
    <scope>NUCLEOTIDE SEQUENCE [LARGE SCALE GENOMIC DNA]</scope>
    <source>
        <strain evidence="2 3">CCUG 31170</strain>
    </source>
</reference>
<feature type="transmembrane region" description="Helical" evidence="1">
    <location>
        <begin position="93"/>
        <end position="115"/>
    </location>
</feature>
<evidence type="ECO:0000313" key="2">
    <source>
        <dbReference type="EMBL" id="OOS05218.1"/>
    </source>
</evidence>
<proteinExistence type="predicted"/>
<organism evidence="2 3">
    <name type="scientific">[Haemophilus] felis</name>
    <dbReference type="NCBI Taxonomy" id="123822"/>
    <lineage>
        <taxon>Bacteria</taxon>
        <taxon>Pseudomonadati</taxon>
        <taxon>Pseudomonadota</taxon>
        <taxon>Gammaproteobacteria</taxon>
        <taxon>Pasteurellales</taxon>
        <taxon>Pasteurellaceae</taxon>
    </lineage>
</organism>
<dbReference type="Proteomes" id="UP000190023">
    <property type="component" value="Unassembled WGS sequence"/>
</dbReference>
<evidence type="ECO:0008006" key="4">
    <source>
        <dbReference type="Google" id="ProtNLM"/>
    </source>
</evidence>
<dbReference type="OrthoDB" id="154912at2"/>
<feature type="transmembrane region" description="Helical" evidence="1">
    <location>
        <begin position="127"/>
        <end position="149"/>
    </location>
</feature>
<accession>A0A1T0B508</accession>
<dbReference type="Pfam" id="PF19700">
    <property type="entry name" value="DUF6198"/>
    <property type="match status" value="1"/>
</dbReference>
<feature type="transmembrane region" description="Helical" evidence="1">
    <location>
        <begin position="26"/>
        <end position="48"/>
    </location>
</feature>
<keyword evidence="1" id="KW-1133">Transmembrane helix</keyword>
<dbReference type="PANTHER" id="PTHR40078">
    <property type="entry name" value="INTEGRAL MEMBRANE PROTEIN-RELATED"/>
    <property type="match status" value="1"/>
</dbReference>
<sequence>MPTQIKSTHLLPRMPWSSNTLWTLEWRSFSVLLLSLSCLGIGDGLIVLANLGSNPWTVLSQGIAQQMNISIGFTSLFVSLFVMLFWLPLKLKVGLGTVMNIIIIALFLGLTVAHFPAPSILWGKLSYVLGGILLFGVGSAFYLTCHLGAGPRDGLMVGLCQHFGLKVGLVRTLLETSVCLLGFLLGGTVGVGTLMFAISIGWVIQLTLKYLFSEKILKKAE</sequence>
<feature type="transmembrane region" description="Helical" evidence="1">
    <location>
        <begin position="69"/>
        <end position="87"/>
    </location>
</feature>
<evidence type="ECO:0000256" key="1">
    <source>
        <dbReference type="SAM" id="Phobius"/>
    </source>
</evidence>
<keyword evidence="1" id="KW-0812">Transmembrane</keyword>
<comment type="caution">
    <text evidence="2">The sequence shown here is derived from an EMBL/GenBank/DDBJ whole genome shotgun (WGS) entry which is preliminary data.</text>
</comment>